<dbReference type="GO" id="GO:0061640">
    <property type="term" value="P:cytoskeleton-dependent cytokinesis"/>
    <property type="evidence" value="ECO:0007669"/>
    <property type="project" value="InterPro"/>
</dbReference>
<accession>T1P8Y4</accession>
<evidence type="ECO:0000256" key="1">
    <source>
        <dbReference type="SAM" id="Coils"/>
    </source>
</evidence>
<dbReference type="Pfam" id="PF07426">
    <property type="entry name" value="Dynactin_p22"/>
    <property type="match status" value="1"/>
</dbReference>
<dbReference type="InterPro" id="IPR009991">
    <property type="entry name" value="DCTN3"/>
</dbReference>
<dbReference type="KEGG" id="mde:101895276"/>
<dbReference type="eggNOG" id="ENOG502RYZ0">
    <property type="taxonomic scope" value="Eukaryota"/>
</dbReference>
<evidence type="ECO:0000313" key="5">
    <source>
        <dbReference type="RefSeq" id="XP_005189829.1"/>
    </source>
</evidence>
<keyword evidence="1" id="KW-0175">Coiled coil</keyword>
<proteinExistence type="evidence at transcript level"/>
<dbReference type="OrthoDB" id="16729at2759"/>
<dbReference type="VEuPathDB" id="VectorBase:MDOMA2_000396"/>
<dbReference type="RefSeq" id="XP_005189829.1">
    <property type="nucleotide sequence ID" value="XM_005189772.3"/>
</dbReference>
<dbReference type="Proteomes" id="UP001652621">
    <property type="component" value="Unplaced"/>
</dbReference>
<dbReference type="GeneID" id="101895276"/>
<keyword evidence="4" id="KW-1185">Reference proteome</keyword>
<sequence length="201" mass="22853">MEALDILEKRIDTLTRILGVPQDANTGESSKVPAENVVDSLVSANNIVNEAISGREKIKTIVDRSEELETYLDPHFLEENQQVRAKEVYLNAVANDLHTQFQQLERIKELEPTLGAEYFRNIPGGCVDKLKQINEDNKEFAQQAELIEESLILAMKRYGEIQKGLLDSLGAMNKRLEAVEERLQQNKKDEMEKELPSETNN</sequence>
<protein>
    <submittedName>
        <fullName evidence="2 3">Dynactin subunit</fullName>
    </submittedName>
    <submittedName>
        <fullName evidence="5">Uncharacterized protein LOC101895276</fullName>
    </submittedName>
</protein>
<feature type="coiled-coil region" evidence="1">
    <location>
        <begin position="130"/>
        <end position="193"/>
    </location>
</feature>
<dbReference type="EMBL" id="KA644605">
    <property type="protein sequence ID" value="AFP59234.1"/>
    <property type="molecule type" value="mRNA"/>
</dbReference>
<gene>
    <name evidence="5" type="primary">LOC101895276</name>
    <name evidence="3" type="synonym">101895276</name>
</gene>
<dbReference type="VEuPathDB" id="VectorBase:MDOA013624"/>
<name>T1P8Y4_MUSDO</name>
<evidence type="ECO:0000313" key="3">
    <source>
        <dbReference type="EnsemblMetazoa" id="MDOA013624-PA"/>
    </source>
</evidence>
<evidence type="ECO:0000313" key="2">
    <source>
        <dbReference type="EMBL" id="AFP59234.1"/>
    </source>
</evidence>
<dbReference type="AlphaFoldDB" id="T1P8Y4"/>
<organism evidence="2">
    <name type="scientific">Musca domestica</name>
    <name type="common">House fly</name>
    <dbReference type="NCBI Taxonomy" id="7370"/>
    <lineage>
        <taxon>Eukaryota</taxon>
        <taxon>Metazoa</taxon>
        <taxon>Ecdysozoa</taxon>
        <taxon>Arthropoda</taxon>
        <taxon>Hexapoda</taxon>
        <taxon>Insecta</taxon>
        <taxon>Pterygota</taxon>
        <taxon>Neoptera</taxon>
        <taxon>Endopterygota</taxon>
        <taxon>Diptera</taxon>
        <taxon>Brachycera</taxon>
        <taxon>Muscomorpha</taxon>
        <taxon>Muscoidea</taxon>
        <taxon>Muscidae</taxon>
        <taxon>Musca</taxon>
    </lineage>
</organism>
<evidence type="ECO:0000313" key="4">
    <source>
        <dbReference type="Proteomes" id="UP001652621"/>
    </source>
</evidence>
<dbReference type="PANTHER" id="PTHR28360:SF1">
    <property type="entry name" value="DYNACTIN SUBUNIT 3"/>
    <property type="match status" value="1"/>
</dbReference>
<dbReference type="EnsemblMetazoa" id="MDOA013624-RA">
    <property type="protein sequence ID" value="MDOA013624-PA"/>
    <property type="gene ID" value="MDOA013624"/>
</dbReference>
<reference evidence="5" key="3">
    <citation type="submission" date="2025-04" db="UniProtKB">
        <authorList>
            <consortium name="RefSeq"/>
        </authorList>
    </citation>
    <scope>IDENTIFICATION</scope>
    <source>
        <strain evidence="5">Aabys</strain>
    </source>
</reference>
<dbReference type="STRING" id="7370.T1P8Y4"/>
<reference evidence="3" key="2">
    <citation type="submission" date="2020-05" db="UniProtKB">
        <authorList>
            <consortium name="EnsemblMetazoa"/>
        </authorList>
    </citation>
    <scope>IDENTIFICATION</scope>
    <source>
        <strain evidence="3">Aabys</strain>
    </source>
</reference>
<dbReference type="GO" id="GO:0005869">
    <property type="term" value="C:dynactin complex"/>
    <property type="evidence" value="ECO:0007669"/>
    <property type="project" value="InterPro"/>
</dbReference>
<reference evidence="2" key="1">
    <citation type="submission" date="2012-08" db="EMBL/GenBank/DDBJ databases">
        <title>Transcriptome of adult Musca domestica launches a platform for comparative house fly gene expression and characterization of differential gene expression among resistant and susceptible house flies.</title>
        <authorList>
            <person name="Liu N."/>
            <person name="Zhang L."/>
            <person name="Li M."/>
            <person name="Reid W."/>
        </authorList>
    </citation>
    <scope>NUCLEOTIDE SEQUENCE</scope>
    <source>
        <strain evidence="2">ALHF</strain>
        <tissue evidence="2">Whole body</tissue>
    </source>
</reference>
<dbReference type="PANTHER" id="PTHR28360">
    <property type="entry name" value="DYNACTIN SUBUNIT 3"/>
    <property type="match status" value="1"/>
</dbReference>